<dbReference type="OrthoDB" id="2033201at2"/>
<gene>
    <name evidence="2" type="ORF">ERS852491_05027</name>
</gene>
<proteinExistence type="predicted"/>
<sequence>MITKPTGYDEAAAYTGESMQLPAGLYICAIKQVSETQTSNGRPQIAILFDVAEGEHKGFYQAQFDASKRMNGDKAKWKGVHKQIMDGTSLPFFKGLMTSIEKSNQGYQFPWGKEGNEKTLVGKKFGAVMGREQFSTDDGRKAFATKIFQIRSIDGLKDATVPEDKLLEESADKPQPQASTSYGPADSDGFMQVPDGIDEELPFM</sequence>
<accession>A0A174MX35</accession>
<evidence type="ECO:0000256" key="1">
    <source>
        <dbReference type="SAM" id="MobiDB-lite"/>
    </source>
</evidence>
<dbReference type="STRING" id="39482.ERS852491_05027"/>
<evidence type="ECO:0008006" key="4">
    <source>
        <dbReference type="Google" id="ProtNLM"/>
    </source>
</evidence>
<dbReference type="AlphaFoldDB" id="A0A174MX35"/>
<evidence type="ECO:0000313" key="2">
    <source>
        <dbReference type="EMBL" id="CUP38710.1"/>
    </source>
</evidence>
<feature type="region of interest" description="Disordered" evidence="1">
    <location>
        <begin position="159"/>
        <end position="204"/>
    </location>
</feature>
<organism evidence="2 3">
    <name type="scientific">Faecalicatena contorta</name>
    <dbReference type="NCBI Taxonomy" id="39482"/>
    <lineage>
        <taxon>Bacteria</taxon>
        <taxon>Bacillati</taxon>
        <taxon>Bacillota</taxon>
        <taxon>Clostridia</taxon>
        <taxon>Lachnospirales</taxon>
        <taxon>Lachnospiraceae</taxon>
        <taxon>Faecalicatena</taxon>
    </lineage>
</organism>
<protein>
    <recommendedName>
        <fullName evidence="4">DUF669 domain-containing protein</fullName>
    </recommendedName>
</protein>
<name>A0A174MX35_9FIRM</name>
<feature type="compositionally biased region" description="Basic and acidic residues" evidence="1">
    <location>
        <begin position="159"/>
        <end position="172"/>
    </location>
</feature>
<dbReference type="RefSeq" id="WP_025654065.1">
    <property type="nucleotide sequence ID" value="NZ_CYZU01000095.1"/>
</dbReference>
<evidence type="ECO:0000313" key="3">
    <source>
        <dbReference type="Proteomes" id="UP000095544"/>
    </source>
</evidence>
<reference evidence="2 3" key="1">
    <citation type="submission" date="2015-09" db="EMBL/GenBank/DDBJ databases">
        <authorList>
            <consortium name="Pathogen Informatics"/>
        </authorList>
    </citation>
    <scope>NUCLEOTIDE SEQUENCE [LARGE SCALE GENOMIC DNA]</scope>
    <source>
        <strain evidence="2 3">2789STDY5834876</strain>
    </source>
</reference>
<dbReference type="EMBL" id="CYZU01000095">
    <property type="protein sequence ID" value="CUP38710.1"/>
    <property type="molecule type" value="Genomic_DNA"/>
</dbReference>
<dbReference type="Proteomes" id="UP000095544">
    <property type="component" value="Unassembled WGS sequence"/>
</dbReference>